<evidence type="ECO:0000313" key="2">
    <source>
        <dbReference type="Proteomes" id="UP000266649"/>
    </source>
</evidence>
<dbReference type="RefSeq" id="WP_119135733.1">
    <property type="nucleotide sequence ID" value="NZ_QXXQ01000010.1"/>
</dbReference>
<comment type="caution">
    <text evidence="1">The sequence shown here is derived from an EMBL/GenBank/DDBJ whole genome shotgun (WGS) entry which is preliminary data.</text>
</comment>
<protein>
    <submittedName>
        <fullName evidence="1">Chemotaxis protein chel</fullName>
    </submittedName>
</protein>
<organism evidence="1 2">
    <name type="scientific">Gemmobacter lutimaris</name>
    <dbReference type="NCBI Taxonomy" id="2306023"/>
    <lineage>
        <taxon>Bacteria</taxon>
        <taxon>Pseudomonadati</taxon>
        <taxon>Pseudomonadota</taxon>
        <taxon>Alphaproteobacteria</taxon>
        <taxon>Rhodobacterales</taxon>
        <taxon>Paracoccaceae</taxon>
        <taxon>Gemmobacter</taxon>
    </lineage>
</organism>
<sequence>MVVSISFKEPSLPVRAPESRIQARAAELETAFLSEILGYSGLFAAETEFSGGPGAAQFASFLRDEYARGIVGSGGLGLGRAFVDAMWRGQTHGN</sequence>
<dbReference type="Proteomes" id="UP000266649">
    <property type="component" value="Unassembled WGS sequence"/>
</dbReference>
<proteinExistence type="predicted"/>
<name>A0A398BPA9_9RHOB</name>
<reference evidence="1 2" key="1">
    <citation type="submission" date="2018-09" db="EMBL/GenBank/DDBJ databases">
        <title>Gemmobacter lutimaris sp. nov., a marine bacterium isolated from tidal flat.</title>
        <authorList>
            <person name="Lee D.W."/>
            <person name="Yoo Y."/>
            <person name="Kim J.-J."/>
            <person name="Kim B.S."/>
        </authorList>
    </citation>
    <scope>NUCLEOTIDE SEQUENCE [LARGE SCALE GENOMIC DNA]</scope>
    <source>
        <strain evidence="1 2">YJ-T1-11</strain>
    </source>
</reference>
<evidence type="ECO:0000313" key="1">
    <source>
        <dbReference type="EMBL" id="RID90741.1"/>
    </source>
</evidence>
<dbReference type="AlphaFoldDB" id="A0A398BPA9"/>
<dbReference type="EMBL" id="QXXQ01000010">
    <property type="protein sequence ID" value="RID90741.1"/>
    <property type="molecule type" value="Genomic_DNA"/>
</dbReference>
<accession>A0A398BPA9</accession>
<dbReference type="OrthoDB" id="7690273at2"/>
<gene>
    <name evidence="1" type="ORF">D2N39_15700</name>
</gene>
<keyword evidence="2" id="KW-1185">Reference proteome</keyword>